<sequence length="105" mass="12174">MFLEQVRVLAIPEKDSLEMVRTFAAHAFQLSARKIRLFRKDNGIFEIWPFNLMTLEFWSVETAEDTVLNTFSCNTSRYPKVHVAFADCTHVPTHPPRILIIVVPI</sequence>
<gene>
    <name evidence="1" type="ORF">IV203_024246</name>
</gene>
<comment type="caution">
    <text evidence="1">The sequence shown here is derived from an EMBL/GenBank/DDBJ whole genome shotgun (WGS) entry which is preliminary data.</text>
</comment>
<dbReference type="AlphaFoldDB" id="A0A9K3KBY4"/>
<dbReference type="EMBL" id="JAGRRH010000027">
    <property type="protein sequence ID" value="KAG7340703.1"/>
    <property type="molecule type" value="Genomic_DNA"/>
</dbReference>
<reference evidence="1" key="1">
    <citation type="journal article" date="2021" name="Sci. Rep.">
        <title>Diploid genomic architecture of Nitzschia inconspicua, an elite biomass production diatom.</title>
        <authorList>
            <person name="Oliver A."/>
            <person name="Podell S."/>
            <person name="Pinowska A."/>
            <person name="Traller J.C."/>
            <person name="Smith S.R."/>
            <person name="McClure R."/>
            <person name="Beliaev A."/>
            <person name="Bohutskyi P."/>
            <person name="Hill E.A."/>
            <person name="Rabines A."/>
            <person name="Zheng H."/>
            <person name="Allen L.Z."/>
            <person name="Kuo A."/>
            <person name="Grigoriev I.V."/>
            <person name="Allen A.E."/>
            <person name="Hazlebeck D."/>
            <person name="Allen E.E."/>
        </authorList>
    </citation>
    <scope>NUCLEOTIDE SEQUENCE</scope>
    <source>
        <strain evidence="1">Hildebrandi</strain>
    </source>
</reference>
<evidence type="ECO:0000313" key="1">
    <source>
        <dbReference type="EMBL" id="KAG7340703.1"/>
    </source>
</evidence>
<name>A0A9K3KBY4_9STRA</name>
<keyword evidence="2" id="KW-1185">Reference proteome</keyword>
<organism evidence="1 2">
    <name type="scientific">Nitzschia inconspicua</name>
    <dbReference type="NCBI Taxonomy" id="303405"/>
    <lineage>
        <taxon>Eukaryota</taxon>
        <taxon>Sar</taxon>
        <taxon>Stramenopiles</taxon>
        <taxon>Ochrophyta</taxon>
        <taxon>Bacillariophyta</taxon>
        <taxon>Bacillariophyceae</taxon>
        <taxon>Bacillariophycidae</taxon>
        <taxon>Bacillariales</taxon>
        <taxon>Bacillariaceae</taxon>
        <taxon>Nitzschia</taxon>
    </lineage>
</organism>
<evidence type="ECO:0000313" key="2">
    <source>
        <dbReference type="Proteomes" id="UP000693970"/>
    </source>
</evidence>
<proteinExistence type="predicted"/>
<protein>
    <submittedName>
        <fullName evidence="1">Uncharacterized protein</fullName>
    </submittedName>
</protein>
<reference evidence="1" key="2">
    <citation type="submission" date="2021-04" db="EMBL/GenBank/DDBJ databases">
        <authorList>
            <person name="Podell S."/>
        </authorList>
    </citation>
    <scope>NUCLEOTIDE SEQUENCE</scope>
    <source>
        <strain evidence="1">Hildebrandi</strain>
    </source>
</reference>
<dbReference type="Proteomes" id="UP000693970">
    <property type="component" value="Unassembled WGS sequence"/>
</dbReference>
<accession>A0A9K3KBY4</accession>